<organism evidence="1 2">
    <name type="scientific">Vaccinium darrowii</name>
    <dbReference type="NCBI Taxonomy" id="229202"/>
    <lineage>
        <taxon>Eukaryota</taxon>
        <taxon>Viridiplantae</taxon>
        <taxon>Streptophyta</taxon>
        <taxon>Embryophyta</taxon>
        <taxon>Tracheophyta</taxon>
        <taxon>Spermatophyta</taxon>
        <taxon>Magnoliopsida</taxon>
        <taxon>eudicotyledons</taxon>
        <taxon>Gunneridae</taxon>
        <taxon>Pentapetalae</taxon>
        <taxon>asterids</taxon>
        <taxon>Ericales</taxon>
        <taxon>Ericaceae</taxon>
        <taxon>Vaccinioideae</taxon>
        <taxon>Vaccinieae</taxon>
        <taxon>Vaccinium</taxon>
    </lineage>
</organism>
<gene>
    <name evidence="1" type="ORF">Vadar_010889</name>
</gene>
<reference evidence="1 2" key="1">
    <citation type="journal article" date="2021" name="Hortic Res">
        <title>High-quality reference genome and annotation aids understanding of berry development for evergreen blueberry (Vaccinium darrowii).</title>
        <authorList>
            <person name="Yu J."/>
            <person name="Hulse-Kemp A.M."/>
            <person name="Babiker E."/>
            <person name="Staton M."/>
        </authorList>
    </citation>
    <scope>NUCLEOTIDE SEQUENCE [LARGE SCALE GENOMIC DNA]</scope>
    <source>
        <strain evidence="2">cv. NJ 8807/NJ 8810</strain>
        <tissue evidence="1">Young leaf</tissue>
    </source>
</reference>
<proteinExistence type="predicted"/>
<name>A0ACB7Z3U5_9ERIC</name>
<evidence type="ECO:0000313" key="1">
    <source>
        <dbReference type="EMBL" id="KAH7860220.1"/>
    </source>
</evidence>
<dbReference type="Proteomes" id="UP000828048">
    <property type="component" value="Chromosome 4"/>
</dbReference>
<comment type="caution">
    <text evidence="1">The sequence shown here is derived from an EMBL/GenBank/DDBJ whole genome shotgun (WGS) entry which is preliminary data.</text>
</comment>
<evidence type="ECO:0000313" key="2">
    <source>
        <dbReference type="Proteomes" id="UP000828048"/>
    </source>
</evidence>
<sequence>MEVTVSSILLSLAMAGLVTCAWKAANWVWFRPKQIEKCLRDQGFKGNAYRFLYGDYKEFASAIKEAKSKPMDANDNDIAPRVLPFHQYFVNLHGTNHYAWLGPTPRLNITDPKLIKEILFNIEDFQKPETNPLTKLLLTGIVAYEGEKWATHRYLVNQAFHQEKLKLMMPAMYSSCCEMITKWEVLVSTKGSCELDVWPDLCDLTSDVISRTAFGSDYDEGRQIFQLRKEQTDIVMPQLRSIYIPGWRQV</sequence>
<protein>
    <submittedName>
        <fullName evidence="1">Uncharacterized protein</fullName>
    </submittedName>
</protein>
<dbReference type="EMBL" id="CM037154">
    <property type="protein sequence ID" value="KAH7860220.1"/>
    <property type="molecule type" value="Genomic_DNA"/>
</dbReference>
<keyword evidence="2" id="KW-1185">Reference proteome</keyword>
<accession>A0ACB7Z3U5</accession>